<protein>
    <recommendedName>
        <fullName evidence="4">POU class 2 homeobox 1</fullName>
    </recommendedName>
</protein>
<dbReference type="GeneTree" id="ENSGT00940000157831"/>
<reference evidence="2 3" key="2">
    <citation type="journal article" date="2018" name="Annu Rev Anim Biosci">
        <title>Bat Biology, Genomes, and the Bat1K Project: To Generate Chromosome-Level Genomes for All Living Bat Species.</title>
        <authorList>
            <person name="Teeling E.C."/>
            <person name="Vernes S.C."/>
            <person name="Davalos L.M."/>
            <person name="Ray D.A."/>
            <person name="Gilbert M.T.P."/>
            <person name="Myers E."/>
        </authorList>
    </citation>
    <scope>NUCLEOTIDE SEQUENCE</scope>
</reference>
<sequence>MADGGAASQDESSAAAAAAADSRMNNPSETSKSPMESGDGSTGTQTNGLDFQKQPVPVGGAISTAQAQAFFGHLHQSKSNEEPGDLQQPSQPSQQPSVQAAIPQTQLMLAGGQITGLTLTPAQQQLLLQQAQAQAQLLAAAVQQHSASQQHSAAGATISASAATPMTQIPLSQPIQIAQDLQQLQQLQQQNLTCNSSCWSTPTTSLQPAQFIISQTPQGQQGLLQAQNLLTQLPQQSQATSYSRSQASPSPPGQFSSVGAAFSSCCFK</sequence>
<reference evidence="3" key="3">
    <citation type="submission" date="2018-12" db="EMBL/GenBank/DDBJ databases">
        <title>G10K-VGP greater horseshoe bat female genome, primary haplotype.</title>
        <authorList>
            <person name="Teeling E."/>
            <person name="Myers G."/>
            <person name="Vernes S."/>
            <person name="Pippel M."/>
            <person name="Winkler S."/>
            <person name="Fedrigo O."/>
            <person name="Rhie A."/>
            <person name="Koren S."/>
            <person name="Phillippy A."/>
            <person name="Lewin H."/>
            <person name="Damas J."/>
            <person name="Howe K."/>
            <person name="Mountcastle J."/>
            <person name="Jarvis E.D."/>
        </authorList>
    </citation>
    <scope>NUCLEOTIDE SEQUENCE [LARGE SCALE GENOMIC DNA]</scope>
</reference>
<feature type="compositionally biased region" description="Polar residues" evidence="1">
    <location>
        <begin position="23"/>
        <end position="34"/>
    </location>
</feature>
<reference evidence="2" key="4">
    <citation type="submission" date="2025-08" db="UniProtKB">
        <authorList>
            <consortium name="Ensembl"/>
        </authorList>
    </citation>
    <scope>IDENTIFICATION</scope>
</reference>
<feature type="region of interest" description="Disordered" evidence="1">
    <location>
        <begin position="77"/>
        <end position="100"/>
    </location>
</feature>
<evidence type="ECO:0000313" key="3">
    <source>
        <dbReference type="Proteomes" id="UP000472240"/>
    </source>
</evidence>
<name>A0A671FQ19_RHIFE</name>
<feature type="compositionally biased region" description="Low complexity" evidence="1">
    <location>
        <begin position="87"/>
        <end position="97"/>
    </location>
</feature>
<proteinExistence type="predicted"/>
<evidence type="ECO:0008006" key="4">
    <source>
        <dbReference type="Google" id="ProtNLM"/>
    </source>
</evidence>
<feature type="region of interest" description="Disordered" evidence="1">
    <location>
        <begin position="1"/>
        <end position="64"/>
    </location>
</feature>
<evidence type="ECO:0000313" key="2">
    <source>
        <dbReference type="Ensembl" id="ENSRFEP00010027670.1"/>
    </source>
</evidence>
<feature type="compositionally biased region" description="Low complexity" evidence="1">
    <location>
        <begin position="1"/>
        <end position="22"/>
    </location>
</feature>
<dbReference type="Proteomes" id="UP000472240">
    <property type="component" value="Chromosome 22"/>
</dbReference>
<reference evidence="2" key="5">
    <citation type="submission" date="2025-09" db="UniProtKB">
        <authorList>
            <consortium name="Ensembl"/>
        </authorList>
    </citation>
    <scope>IDENTIFICATION</scope>
</reference>
<organism evidence="2 3">
    <name type="scientific">Rhinolophus ferrumequinum</name>
    <name type="common">Greater horseshoe bat</name>
    <dbReference type="NCBI Taxonomy" id="59479"/>
    <lineage>
        <taxon>Eukaryota</taxon>
        <taxon>Metazoa</taxon>
        <taxon>Chordata</taxon>
        <taxon>Craniata</taxon>
        <taxon>Vertebrata</taxon>
        <taxon>Euteleostomi</taxon>
        <taxon>Mammalia</taxon>
        <taxon>Eutheria</taxon>
        <taxon>Laurasiatheria</taxon>
        <taxon>Chiroptera</taxon>
        <taxon>Yinpterochiroptera</taxon>
        <taxon>Rhinolophoidea</taxon>
        <taxon>Rhinolophidae</taxon>
        <taxon>Rhinolophinae</taxon>
        <taxon>Rhinolophus</taxon>
    </lineage>
</organism>
<keyword evidence="3" id="KW-1185">Reference proteome</keyword>
<dbReference type="Ensembl" id="ENSRFET00010030050.1">
    <property type="protein sequence ID" value="ENSRFEP00010027670.1"/>
    <property type="gene ID" value="ENSRFEG00010018402.1"/>
</dbReference>
<reference evidence="2 3" key="1">
    <citation type="journal article" date="2015" name="Annu Rev Anim Biosci">
        <title>The Genome 10K Project: a way forward.</title>
        <authorList>
            <person name="Koepfli K.P."/>
            <person name="Paten B."/>
            <person name="O'Brien S.J."/>
            <person name="Koepfli K.P."/>
            <person name="Paten B."/>
            <person name="Antunes A."/>
            <person name="Belov K."/>
            <person name="Bustamante C."/>
            <person name="Castoe T.A."/>
            <person name="Clawson H."/>
            <person name="Crawford A.J."/>
            <person name="Diekhans M."/>
            <person name="Distel D."/>
            <person name="Durbin R."/>
            <person name="Earl D."/>
            <person name="Fujita M.K."/>
            <person name="Gamble T."/>
            <person name="Georges A."/>
            <person name="Gemmell N."/>
            <person name="Gilbert M.T."/>
            <person name="Graves J.M."/>
            <person name="Green R.E."/>
            <person name="Hickey G."/>
            <person name="Jarvis E.D."/>
            <person name="Johnson W."/>
            <person name="Komissarov A."/>
            <person name="Korf I."/>
            <person name="Kuhn R."/>
            <person name="Larkin D.M."/>
            <person name="Lewin H."/>
            <person name="Lopez J.V."/>
            <person name="Ma J."/>
            <person name="Marques-Bonet T."/>
            <person name="Miller W."/>
            <person name="Murphy R."/>
            <person name="Pevzner P."/>
            <person name="Shapiro B."/>
            <person name="Steiner C."/>
            <person name="Tamazian G."/>
            <person name="Venkatesh B."/>
            <person name="Wang J."/>
            <person name="Wayne R."/>
            <person name="Wiley E."/>
            <person name="Yang H."/>
            <person name="Zhang G."/>
            <person name="Haussler D."/>
            <person name="Ryder O."/>
            <person name="O'Brien S.J."/>
        </authorList>
    </citation>
    <scope>NUCLEOTIDE SEQUENCE</scope>
</reference>
<accession>A0A671FQ19</accession>
<evidence type="ECO:0000256" key="1">
    <source>
        <dbReference type="SAM" id="MobiDB-lite"/>
    </source>
</evidence>
<dbReference type="AlphaFoldDB" id="A0A671FQ19"/>